<dbReference type="EMBL" id="ADBF01000253">
    <property type="protein sequence ID" value="EFE48765.1"/>
    <property type="molecule type" value="Genomic_DNA"/>
</dbReference>
<name>D4DUI2_NEIEG</name>
<feature type="transmembrane region" description="Helical" evidence="3">
    <location>
        <begin position="6"/>
        <end position="25"/>
    </location>
</feature>
<accession>D4DUI2</accession>
<gene>
    <name evidence="4" type="ORF">NEIELOOT_02744</name>
</gene>
<dbReference type="AlphaFoldDB" id="D4DUI2"/>
<comment type="caution">
    <text evidence="4">The sequence shown here is derived from an EMBL/GenBank/DDBJ whole genome shotgun (WGS) entry which is preliminary data.</text>
</comment>
<feature type="region of interest" description="Disordered" evidence="2">
    <location>
        <begin position="129"/>
        <end position="151"/>
    </location>
</feature>
<evidence type="ECO:0008006" key="6">
    <source>
        <dbReference type="Google" id="ProtNLM"/>
    </source>
</evidence>
<evidence type="ECO:0000313" key="5">
    <source>
        <dbReference type="Proteomes" id="UP000005536"/>
    </source>
</evidence>
<evidence type="ECO:0000256" key="2">
    <source>
        <dbReference type="SAM" id="MobiDB-lite"/>
    </source>
</evidence>
<keyword evidence="3" id="KW-0472">Membrane</keyword>
<dbReference type="Proteomes" id="UP000005536">
    <property type="component" value="Unassembled WGS sequence"/>
</dbReference>
<reference evidence="4 5" key="1">
    <citation type="submission" date="2010-02" db="EMBL/GenBank/DDBJ databases">
        <authorList>
            <person name="Weinstock G."/>
            <person name="Sodergren E."/>
            <person name="Clifton S."/>
            <person name="Fulton L."/>
            <person name="Fulton B."/>
            <person name="Courtney L."/>
            <person name="Fronick C."/>
            <person name="Harrison M."/>
            <person name="Strong C."/>
            <person name="Farmer C."/>
            <person name="Delahaunty K."/>
            <person name="Markovic C."/>
            <person name="Hall O."/>
            <person name="Minx P."/>
            <person name="Tomlinson C."/>
            <person name="Mitreva M."/>
            <person name="Nelson J."/>
            <person name="Hou S."/>
            <person name="Wollam A."/>
            <person name="Pepin K.H."/>
            <person name="Johnson M."/>
            <person name="Bhonagiri V."/>
            <person name="Zhang X."/>
            <person name="Suruliraj S."/>
            <person name="Warren W."/>
            <person name="Chinwalla A."/>
            <person name="Mardis E.R."/>
            <person name="Wilson R.K."/>
        </authorList>
    </citation>
    <scope>NUCLEOTIDE SEQUENCE [LARGE SCALE GENOMIC DNA]</scope>
    <source>
        <strain evidence="4 5">ATCC 29315</strain>
    </source>
</reference>
<protein>
    <recommendedName>
        <fullName evidence="6">Phage associated protein</fullName>
    </recommendedName>
</protein>
<dbReference type="STRING" id="546263.NELON_05390"/>
<keyword evidence="3" id="KW-1133">Transmembrane helix</keyword>
<evidence type="ECO:0000256" key="3">
    <source>
        <dbReference type="SAM" id="Phobius"/>
    </source>
</evidence>
<proteinExistence type="predicted"/>
<keyword evidence="1" id="KW-0175">Coiled coil</keyword>
<evidence type="ECO:0000313" key="4">
    <source>
        <dbReference type="EMBL" id="EFE48765.1"/>
    </source>
</evidence>
<evidence type="ECO:0000256" key="1">
    <source>
        <dbReference type="SAM" id="Coils"/>
    </source>
</evidence>
<organism evidence="4 5">
    <name type="scientific">Neisseria elongata subsp. glycolytica ATCC 29315</name>
    <dbReference type="NCBI Taxonomy" id="546263"/>
    <lineage>
        <taxon>Bacteria</taxon>
        <taxon>Pseudomonadati</taxon>
        <taxon>Pseudomonadota</taxon>
        <taxon>Betaproteobacteria</taxon>
        <taxon>Neisseriales</taxon>
        <taxon>Neisseriaceae</taxon>
        <taxon>Neisseria</taxon>
    </lineage>
</organism>
<feature type="coiled-coil region" evidence="1">
    <location>
        <begin position="47"/>
        <end position="85"/>
    </location>
</feature>
<keyword evidence="3" id="KW-0812">Transmembrane</keyword>
<sequence>MNELKYWKPLAALAVVGLLFGGWHLDRAMQYRKGRGDEAAKISLTLAEAANKQAAAAREKERRAAAKLAERQTELEKENKMLKNLLVLCALSLTACANTPPVKVAAETCPQPLQPPPYLMARQVPKAGSYSENALRNMRDWQKPQTTKPPI</sequence>